<geneLocation type="mitochondrion" evidence="1"/>
<dbReference type="AlphaFoldDB" id="A0A124GNP6"/>
<accession>A0A124GNP6</accession>
<comment type="caution">
    <text evidence="1">The sequence shown here is derived from an EMBL/GenBank/DDBJ whole genome shotgun (WGS) entry which is preliminary data.</text>
</comment>
<proteinExistence type="predicted"/>
<name>A0A124GNP6_PICGL</name>
<protein>
    <submittedName>
        <fullName evidence="1">Uncharacterized protein</fullName>
    </submittedName>
</protein>
<dbReference type="EMBL" id="LKAM01000003">
    <property type="protein sequence ID" value="KUM49473.1"/>
    <property type="molecule type" value="Genomic_DNA"/>
</dbReference>
<keyword evidence="1" id="KW-0496">Mitochondrion</keyword>
<organism evidence="1">
    <name type="scientific">Picea glauca</name>
    <name type="common">White spruce</name>
    <name type="synonym">Pinus glauca</name>
    <dbReference type="NCBI Taxonomy" id="3330"/>
    <lineage>
        <taxon>Eukaryota</taxon>
        <taxon>Viridiplantae</taxon>
        <taxon>Streptophyta</taxon>
        <taxon>Embryophyta</taxon>
        <taxon>Tracheophyta</taxon>
        <taxon>Spermatophyta</taxon>
        <taxon>Pinopsida</taxon>
        <taxon>Pinidae</taxon>
        <taxon>Conifers I</taxon>
        <taxon>Pinales</taxon>
        <taxon>Pinaceae</taxon>
        <taxon>Picea</taxon>
    </lineage>
</organism>
<reference evidence="1" key="1">
    <citation type="journal article" date="2015" name="Genome Biol. Evol.">
        <title>Organellar Genomes of White Spruce (Picea glauca): Assembly and Annotation.</title>
        <authorList>
            <person name="Jackman S.D."/>
            <person name="Warren R.L."/>
            <person name="Gibb E.A."/>
            <person name="Vandervalk B.P."/>
            <person name="Mohamadi H."/>
            <person name="Chu J."/>
            <person name="Raymond A."/>
            <person name="Pleasance S."/>
            <person name="Coope R."/>
            <person name="Wildung M.R."/>
            <person name="Ritland C.E."/>
            <person name="Bousquet J."/>
            <person name="Jones S.J."/>
            <person name="Bohlmann J."/>
            <person name="Birol I."/>
        </authorList>
    </citation>
    <scope>NUCLEOTIDE SEQUENCE [LARGE SCALE GENOMIC DNA]</scope>
    <source>
        <tissue evidence="1">Flushing bud</tissue>
    </source>
</reference>
<sequence>MARCEGDSGIVGAFSFLSAIGDVGPSLSLLILSAMTTELLQLYYLWQLPFGAILAKPPPAYDWLCVTMNGQCFLQRGYVSS</sequence>
<evidence type="ECO:0000313" key="1">
    <source>
        <dbReference type="EMBL" id="KUM49473.1"/>
    </source>
</evidence>
<gene>
    <name evidence="1" type="ORF">ABT39_MTgene4024</name>
</gene>